<dbReference type="InterPro" id="IPR007110">
    <property type="entry name" value="Ig-like_dom"/>
</dbReference>
<reference evidence="3" key="1">
    <citation type="submission" date="2025-05" db="UniProtKB">
        <authorList>
            <consortium name="Ensembl"/>
        </authorList>
    </citation>
    <scope>IDENTIFICATION</scope>
</reference>
<dbReference type="SUPFAM" id="SSF48726">
    <property type="entry name" value="Immunoglobulin"/>
    <property type="match status" value="2"/>
</dbReference>
<dbReference type="GO" id="GO:0007155">
    <property type="term" value="P:cell adhesion"/>
    <property type="evidence" value="ECO:0007669"/>
    <property type="project" value="InterPro"/>
</dbReference>
<dbReference type="InterPro" id="IPR036179">
    <property type="entry name" value="Ig-like_dom_sf"/>
</dbReference>
<evidence type="ECO:0000313" key="4">
    <source>
        <dbReference type="Ensembl" id="ENSOKIP00005096563.1"/>
    </source>
</evidence>
<dbReference type="PANTHER" id="PTHR13771:SF9">
    <property type="entry name" value="INTERCELLULAR ADHESION MOLECULE 5"/>
    <property type="match status" value="1"/>
</dbReference>
<dbReference type="KEGG" id="oki:109881744"/>
<dbReference type="InterPro" id="IPR003599">
    <property type="entry name" value="Ig_sub"/>
</dbReference>
<feature type="domain" description="Ig-like" evidence="2">
    <location>
        <begin position="107"/>
        <end position="201"/>
    </location>
</feature>
<keyword evidence="1" id="KW-0732">Signal</keyword>
<keyword evidence="5" id="KW-1185">Reference proteome</keyword>
<evidence type="ECO:0000259" key="2">
    <source>
        <dbReference type="PROSITE" id="PS50835"/>
    </source>
</evidence>
<evidence type="ECO:0000256" key="1">
    <source>
        <dbReference type="SAM" id="SignalP"/>
    </source>
</evidence>
<sequence length="330" mass="36217">MHTLSLLLILHLLKPGVCESCSLVVSPAGLVVKYGAPASANCTSDTVTSMGWEPSLGESPLFGTEVKELTWRVDSLTDWNITPQCFEISEVGGQCARVLKVTVYKLPDRVSIRYVNHSGPVVEGHQYSLHCLVQNTAPIEHLRVTFFKVSTNGERTVLYTQPLNNDIQQLNNDMRQPVNESYSLQFSPTSVDDGAQWFCSAMLDLGPEGPRPPAVMESDRLNTTVHFAPEFSCSAKLEVRAGEGLTCEVRGNPLPSVTWLRDGQILTPPTHLSREDAGNYTLMALNRIGRANHTVEVEVLHDRAARGASCQAAGSATVAVLLHQLIHWLY</sequence>
<dbReference type="Ensembl" id="ENSOKIT00005097253.1">
    <property type="protein sequence ID" value="ENSOKIP00005091008.1"/>
    <property type="gene ID" value="ENSOKIG00005039717.1"/>
</dbReference>
<dbReference type="PANTHER" id="PTHR13771">
    <property type="entry name" value="INTERCELLULAR ADHESION MOLECULE"/>
    <property type="match status" value="1"/>
</dbReference>
<feature type="signal peptide" evidence="1">
    <location>
        <begin position="1"/>
        <end position="18"/>
    </location>
</feature>
<dbReference type="GeneID" id="109881744"/>
<protein>
    <submittedName>
        <fullName evidence="3">Vascular cell adhesion protein 1-like</fullName>
    </submittedName>
</protein>
<dbReference type="AlphaFoldDB" id="A0A8C7JQV1"/>
<evidence type="ECO:0000313" key="5">
    <source>
        <dbReference type="Proteomes" id="UP000694557"/>
    </source>
</evidence>
<dbReference type="GO" id="GO:0005178">
    <property type="term" value="F:integrin binding"/>
    <property type="evidence" value="ECO:0007669"/>
    <property type="project" value="InterPro"/>
</dbReference>
<gene>
    <name evidence="3" type="primary">LOC109881744</name>
    <name evidence="4" type="synonym">LOC116372517</name>
</gene>
<accession>A0A8C7JQV1</accession>
<name>A0A8C7JQV1_ONCKI</name>
<dbReference type="Proteomes" id="UP000694557">
    <property type="component" value="Unassembled WGS sequence"/>
</dbReference>
<dbReference type="InterPro" id="IPR047012">
    <property type="entry name" value="ICAM_VCAM"/>
</dbReference>
<dbReference type="GeneTree" id="ENSGT00940000159005"/>
<organism evidence="3 5">
    <name type="scientific">Oncorhynchus kisutch</name>
    <name type="common">Coho salmon</name>
    <name type="synonym">Salmo kisutch</name>
    <dbReference type="NCBI Taxonomy" id="8019"/>
    <lineage>
        <taxon>Eukaryota</taxon>
        <taxon>Metazoa</taxon>
        <taxon>Chordata</taxon>
        <taxon>Craniata</taxon>
        <taxon>Vertebrata</taxon>
        <taxon>Euteleostomi</taxon>
        <taxon>Actinopterygii</taxon>
        <taxon>Neopterygii</taxon>
        <taxon>Teleostei</taxon>
        <taxon>Protacanthopterygii</taxon>
        <taxon>Salmoniformes</taxon>
        <taxon>Salmonidae</taxon>
        <taxon>Salmoninae</taxon>
        <taxon>Oncorhynchus</taxon>
    </lineage>
</organism>
<evidence type="ECO:0000313" key="3">
    <source>
        <dbReference type="Ensembl" id="ENSOKIP00005091008.1"/>
    </source>
</evidence>
<feature type="chain" id="PRO_5044681977" evidence="1">
    <location>
        <begin position="19"/>
        <end position="330"/>
    </location>
</feature>
<feature type="domain" description="Ig-like" evidence="2">
    <location>
        <begin position="229"/>
        <end position="298"/>
    </location>
</feature>
<dbReference type="RefSeq" id="XP_020329448.1">
    <property type="nucleotide sequence ID" value="XM_020473859.2"/>
</dbReference>
<dbReference type="SMART" id="SM00409">
    <property type="entry name" value="IG"/>
    <property type="match status" value="2"/>
</dbReference>
<dbReference type="PROSITE" id="PS50835">
    <property type="entry name" value="IG_LIKE"/>
    <property type="match status" value="2"/>
</dbReference>
<dbReference type="InterPro" id="IPR013783">
    <property type="entry name" value="Ig-like_fold"/>
</dbReference>
<dbReference type="Ensembl" id="ENSOKIT00005103377.1">
    <property type="protein sequence ID" value="ENSOKIP00005096563.1"/>
    <property type="gene ID" value="ENSOKIG00005042352.1"/>
</dbReference>
<dbReference type="Gene3D" id="2.60.40.10">
    <property type="entry name" value="Immunoglobulins"/>
    <property type="match status" value="3"/>
</dbReference>
<proteinExistence type="predicted"/>